<protein>
    <submittedName>
        <fullName evidence="2">Aminoglycoside phosphotransferase family protein</fullName>
    </submittedName>
</protein>
<evidence type="ECO:0000313" key="2">
    <source>
        <dbReference type="EMBL" id="NKZ02539.1"/>
    </source>
</evidence>
<evidence type="ECO:0000259" key="1">
    <source>
        <dbReference type="Pfam" id="PF01636"/>
    </source>
</evidence>
<feature type="domain" description="Aminoglycoside phosphotransferase" evidence="1">
    <location>
        <begin position="25"/>
        <end position="253"/>
    </location>
</feature>
<accession>A0A846YQL4</accession>
<sequence>MGGRSAGDVRDVVVAHRPGYRIHSVELLGEGEDNIAFEANHELIVRFGKESDAVGRAARVRGEARLLAAVADVSPLPVPEPVFTVAEDGCLAYFKLPGIPLIDVAPAQRAAHADSIAAALGEFLGALHAVPVARVDGLVEVDDEPAAAWLEEAAQTYPLVGEAVPVAHRRAVEAFLSAPPPPERGELVFSHNDLGIEHVLIDPATWAVTGIIDWSDAAITDAAYDFGLLYRDLGPAALDLALRNYQAGVHDAEEIEARAGFYARCSVLEDMAYGLQEGHAKYLDKGLTALKWLFPTGVR</sequence>
<dbReference type="RefSeq" id="WP_067629369.1">
    <property type="nucleotide sequence ID" value="NZ_JAAXPI010000002.1"/>
</dbReference>
<dbReference type="InterPro" id="IPR051678">
    <property type="entry name" value="AGP_Transferase"/>
</dbReference>
<keyword evidence="2" id="KW-0808">Transferase</keyword>
<dbReference type="AlphaFoldDB" id="A0A846YQL4"/>
<reference evidence="2 3" key="1">
    <citation type="submission" date="2020-04" db="EMBL/GenBank/DDBJ databases">
        <title>MicrobeNet Type strains.</title>
        <authorList>
            <person name="Nicholson A.C."/>
        </authorList>
    </citation>
    <scope>NUCLEOTIDE SEQUENCE [LARGE SCALE GENOMIC DNA]</scope>
    <source>
        <strain evidence="2 3">ATCC BAA-277</strain>
    </source>
</reference>
<dbReference type="InterPro" id="IPR011009">
    <property type="entry name" value="Kinase-like_dom_sf"/>
</dbReference>
<dbReference type="Gene3D" id="3.90.1200.10">
    <property type="match status" value="1"/>
</dbReference>
<gene>
    <name evidence="2" type="ORF">HGB48_02005</name>
</gene>
<keyword evidence="3" id="KW-1185">Reference proteome</keyword>
<dbReference type="Gene3D" id="3.30.200.20">
    <property type="entry name" value="Phosphorylase Kinase, domain 1"/>
    <property type="match status" value="1"/>
</dbReference>
<dbReference type="Pfam" id="PF01636">
    <property type="entry name" value="APH"/>
    <property type="match status" value="1"/>
</dbReference>
<dbReference type="EMBL" id="JAAXPI010000002">
    <property type="protein sequence ID" value="NKZ02539.1"/>
    <property type="molecule type" value="Genomic_DNA"/>
</dbReference>
<dbReference type="PANTHER" id="PTHR21310">
    <property type="entry name" value="AMINOGLYCOSIDE PHOSPHOTRANSFERASE-RELATED-RELATED"/>
    <property type="match status" value="1"/>
</dbReference>
<dbReference type="SUPFAM" id="SSF56112">
    <property type="entry name" value="Protein kinase-like (PK-like)"/>
    <property type="match status" value="1"/>
</dbReference>
<proteinExistence type="predicted"/>
<dbReference type="GO" id="GO:0016740">
    <property type="term" value="F:transferase activity"/>
    <property type="evidence" value="ECO:0007669"/>
    <property type="project" value="UniProtKB-KW"/>
</dbReference>
<dbReference type="InterPro" id="IPR002575">
    <property type="entry name" value="Aminoglycoside_PTrfase"/>
</dbReference>
<comment type="caution">
    <text evidence="2">The sequence shown here is derived from an EMBL/GenBank/DDBJ whole genome shotgun (WGS) entry which is preliminary data.</text>
</comment>
<dbReference type="Proteomes" id="UP000579250">
    <property type="component" value="Unassembled WGS sequence"/>
</dbReference>
<evidence type="ECO:0000313" key="3">
    <source>
        <dbReference type="Proteomes" id="UP000579250"/>
    </source>
</evidence>
<name>A0A846YQL4_9ACTN</name>
<organism evidence="2 3">
    <name type="scientific">Actinomadura latina</name>
    <dbReference type="NCBI Taxonomy" id="163603"/>
    <lineage>
        <taxon>Bacteria</taxon>
        <taxon>Bacillati</taxon>
        <taxon>Actinomycetota</taxon>
        <taxon>Actinomycetes</taxon>
        <taxon>Streptosporangiales</taxon>
        <taxon>Thermomonosporaceae</taxon>
        <taxon>Actinomadura</taxon>
    </lineage>
</organism>